<dbReference type="Proteomes" id="UP000322918">
    <property type="component" value="Unassembled WGS sequence"/>
</dbReference>
<reference evidence="2 3" key="1">
    <citation type="submission" date="2019-09" db="EMBL/GenBank/DDBJ databases">
        <title>Pararcticibacter amylolyticus gen. nov., sp. nov., isolated from a rottenly hemp rope, and reclassification of Pedobacter tournemirensis as Pararcticibacter tournemirensis comb. nov.</title>
        <authorList>
            <person name="Cai Y."/>
        </authorList>
    </citation>
    <scope>NUCLEOTIDE SEQUENCE [LARGE SCALE GENOMIC DNA]</scope>
    <source>
        <strain evidence="2 3">TF5-37.2-LB10</strain>
    </source>
</reference>
<protein>
    <submittedName>
        <fullName evidence="2">PEGA domain-containing protein</fullName>
    </submittedName>
</protein>
<sequence length="154" mass="17137">MPLKIVFLRIKFYTCLKFTNNKMKKVLNLVMSSVVILLLSSCCTVFKGSKQSIKVVTNPPGATVEVDGIERGVTPLDLRIKKGFKGQTVVLKKDGYERRSFEPETTFDAVSIVNVFFFPGFIIDAATGAMMQYDPKAYELNLTKQAPVQATSTK</sequence>
<dbReference type="OrthoDB" id="1524740at2"/>
<evidence type="ECO:0000313" key="3">
    <source>
        <dbReference type="Proteomes" id="UP000322918"/>
    </source>
</evidence>
<keyword evidence="3" id="KW-1185">Reference proteome</keyword>
<proteinExistence type="predicted"/>
<dbReference type="Pfam" id="PF08308">
    <property type="entry name" value="PEGA"/>
    <property type="match status" value="1"/>
</dbReference>
<dbReference type="AlphaFoldDB" id="A0A5M9HBU6"/>
<dbReference type="InterPro" id="IPR013229">
    <property type="entry name" value="PEGA"/>
</dbReference>
<name>A0A5M9HBU6_9SPHI</name>
<evidence type="ECO:0000313" key="2">
    <source>
        <dbReference type="EMBL" id="KAA8484426.1"/>
    </source>
</evidence>
<organism evidence="2 3">
    <name type="scientific">Arcticibacter tournemirensis</name>
    <dbReference type="NCBI Taxonomy" id="699437"/>
    <lineage>
        <taxon>Bacteria</taxon>
        <taxon>Pseudomonadati</taxon>
        <taxon>Bacteroidota</taxon>
        <taxon>Sphingobacteriia</taxon>
        <taxon>Sphingobacteriales</taxon>
        <taxon>Sphingobacteriaceae</taxon>
        <taxon>Arcticibacter</taxon>
    </lineage>
</organism>
<comment type="caution">
    <text evidence="2">The sequence shown here is derived from an EMBL/GenBank/DDBJ whole genome shotgun (WGS) entry which is preliminary data.</text>
</comment>
<evidence type="ECO:0000259" key="1">
    <source>
        <dbReference type="Pfam" id="PF08308"/>
    </source>
</evidence>
<gene>
    <name evidence="2" type="ORF">F1649_06545</name>
</gene>
<feature type="domain" description="PEGA" evidence="1">
    <location>
        <begin position="52"/>
        <end position="98"/>
    </location>
</feature>
<accession>A0A5M9HBU6</accession>
<dbReference type="EMBL" id="VWNE01000008">
    <property type="protein sequence ID" value="KAA8484426.1"/>
    <property type="molecule type" value="Genomic_DNA"/>
</dbReference>